<evidence type="ECO:0000256" key="7">
    <source>
        <dbReference type="PROSITE-ProRule" id="PRU00339"/>
    </source>
</evidence>
<dbReference type="Pfam" id="PF01435">
    <property type="entry name" value="Peptidase_M48"/>
    <property type="match status" value="1"/>
</dbReference>
<dbReference type="AlphaFoldDB" id="A0A0R2PL40"/>
<dbReference type="InterPro" id="IPR051156">
    <property type="entry name" value="Mito/Outer_Membr_Metalloprot"/>
</dbReference>
<dbReference type="PROSITE" id="PS50005">
    <property type="entry name" value="TPR"/>
    <property type="match status" value="1"/>
</dbReference>
<dbReference type="PANTHER" id="PTHR22726:SF1">
    <property type="entry name" value="METALLOENDOPEPTIDASE OMA1, MITOCHONDRIAL"/>
    <property type="match status" value="1"/>
</dbReference>
<evidence type="ECO:0000256" key="1">
    <source>
        <dbReference type="ARBA" id="ARBA00001947"/>
    </source>
</evidence>
<organism evidence="9 10">
    <name type="scientific">SAR86 cluster bacterium BACL1 MAG-120920-bin57</name>
    <dbReference type="NCBI Taxonomy" id="1655571"/>
    <lineage>
        <taxon>Bacteria</taxon>
        <taxon>Pseudomonadati</taxon>
        <taxon>Pseudomonadota</taxon>
        <taxon>Gammaproteobacteria</taxon>
        <taxon>SAR86 cluster</taxon>
    </lineage>
</organism>
<dbReference type="InterPro" id="IPR001915">
    <property type="entry name" value="Peptidase_M48"/>
</dbReference>
<reference evidence="10" key="1">
    <citation type="submission" date="2015-10" db="EMBL/GenBank/DDBJ databases">
        <title>Metagenome-Assembled Genomes uncover a global brackish microbiome.</title>
        <authorList>
            <person name="Hugerth L.W."/>
            <person name="Larsson J."/>
            <person name="Alneberg J."/>
            <person name="Lindh M.V."/>
            <person name="Legrand C."/>
            <person name="Pinhassi J."/>
            <person name="Andersson A."/>
        </authorList>
    </citation>
    <scope>NUCLEOTIDE SEQUENCE [LARGE SCALE GENOMIC DNA]</scope>
</reference>
<protein>
    <submittedName>
        <fullName evidence="9">Peptidase M48</fullName>
    </submittedName>
</protein>
<dbReference type="Gene3D" id="3.30.2010.10">
    <property type="entry name" value="Metalloproteases ('zincins'), catalytic domain"/>
    <property type="match status" value="1"/>
</dbReference>
<keyword evidence="7" id="KW-0802">TPR repeat</keyword>
<dbReference type="GO" id="GO:0016020">
    <property type="term" value="C:membrane"/>
    <property type="evidence" value="ECO:0007669"/>
    <property type="project" value="TreeGrafter"/>
</dbReference>
<dbReference type="InterPro" id="IPR019734">
    <property type="entry name" value="TPR_rpt"/>
</dbReference>
<evidence type="ECO:0000313" key="10">
    <source>
        <dbReference type="Proteomes" id="UP000050874"/>
    </source>
</evidence>
<feature type="domain" description="Peptidase M48" evidence="8">
    <location>
        <begin position="70"/>
        <end position="249"/>
    </location>
</feature>
<dbReference type="EMBL" id="LIAV01000294">
    <property type="protein sequence ID" value="KRO38759.1"/>
    <property type="molecule type" value="Genomic_DNA"/>
</dbReference>
<dbReference type="Gene3D" id="1.25.40.10">
    <property type="entry name" value="Tetratricopeptide repeat domain"/>
    <property type="match status" value="1"/>
</dbReference>
<evidence type="ECO:0000256" key="3">
    <source>
        <dbReference type="ARBA" id="ARBA00022723"/>
    </source>
</evidence>
<proteinExistence type="predicted"/>
<evidence type="ECO:0000259" key="8">
    <source>
        <dbReference type="Pfam" id="PF01435"/>
    </source>
</evidence>
<keyword evidence="4" id="KW-0378">Hydrolase</keyword>
<comment type="cofactor">
    <cofactor evidence="1">
        <name>Zn(2+)</name>
        <dbReference type="ChEBI" id="CHEBI:29105"/>
    </cofactor>
</comment>
<dbReference type="SUPFAM" id="SSF48452">
    <property type="entry name" value="TPR-like"/>
    <property type="match status" value="1"/>
</dbReference>
<evidence type="ECO:0000256" key="4">
    <source>
        <dbReference type="ARBA" id="ARBA00022801"/>
    </source>
</evidence>
<keyword evidence="3" id="KW-0479">Metal-binding</keyword>
<sequence length="476" mass="52961">MFIRLLVIAGMLISQATFSQEKDLNLPDLGDRVSGVISLEQEKLLGQSFIEQVYAQAPLINDPIIQEYTELLIYRLSESSQVEDRDFTIILIDEKSLNAFAAPGGVIGVNGGLFLNADNEAQLSSVLSHELAHLSQRHFARRVLRGRDTNLASSLVMVSAIALALVSNNPTAFMTGPAALAQQQLRYSRIFEREADRYGFNNLITAGYDPHAMGQMFENMAKIGKLAGDNPPEFLLTHPVSSSRVSDALNAAGQIEFSGGKKNTINFEFIKGRLQARYVSLPPQSAVRYFEKLTQDNPTNENQYAYIEALKSNGSFAQALLRLEELLTKYPKNLILNMAKSEIYLADQKFDKANQQIDKVLNISPGNYPASIIKSNVLSAQQKTIQAEEILRELLISKNNDPHLWMLLSEIQRAGKNIVGYHLSQGEYYLLLGDLENALNQFQLALGLSANSFQTSELIMTKIKFAQDRLGQKRGL</sequence>
<dbReference type="GO" id="GO:0051603">
    <property type="term" value="P:proteolysis involved in protein catabolic process"/>
    <property type="evidence" value="ECO:0007669"/>
    <property type="project" value="TreeGrafter"/>
</dbReference>
<dbReference type="Proteomes" id="UP000050874">
    <property type="component" value="Unassembled WGS sequence"/>
</dbReference>
<accession>A0A0R2PL40</accession>
<keyword evidence="6" id="KW-0482">Metalloprotease</keyword>
<evidence type="ECO:0000256" key="6">
    <source>
        <dbReference type="ARBA" id="ARBA00023049"/>
    </source>
</evidence>
<dbReference type="GO" id="GO:0004222">
    <property type="term" value="F:metalloendopeptidase activity"/>
    <property type="evidence" value="ECO:0007669"/>
    <property type="project" value="InterPro"/>
</dbReference>
<dbReference type="PANTHER" id="PTHR22726">
    <property type="entry name" value="METALLOENDOPEPTIDASE OMA1"/>
    <property type="match status" value="1"/>
</dbReference>
<dbReference type="Pfam" id="PF14559">
    <property type="entry name" value="TPR_19"/>
    <property type="match status" value="1"/>
</dbReference>
<evidence type="ECO:0000256" key="5">
    <source>
        <dbReference type="ARBA" id="ARBA00022833"/>
    </source>
</evidence>
<dbReference type="InterPro" id="IPR011990">
    <property type="entry name" value="TPR-like_helical_dom_sf"/>
</dbReference>
<evidence type="ECO:0000313" key="9">
    <source>
        <dbReference type="EMBL" id="KRO38759.1"/>
    </source>
</evidence>
<evidence type="ECO:0000256" key="2">
    <source>
        <dbReference type="ARBA" id="ARBA00022670"/>
    </source>
</evidence>
<dbReference type="GO" id="GO:0046872">
    <property type="term" value="F:metal ion binding"/>
    <property type="evidence" value="ECO:0007669"/>
    <property type="project" value="UniProtKB-KW"/>
</dbReference>
<keyword evidence="2" id="KW-0645">Protease</keyword>
<keyword evidence="5" id="KW-0862">Zinc</keyword>
<feature type="repeat" description="TPR" evidence="7">
    <location>
        <begin position="419"/>
        <end position="452"/>
    </location>
</feature>
<comment type="caution">
    <text evidence="9">The sequence shown here is derived from an EMBL/GenBank/DDBJ whole genome shotgun (WGS) entry which is preliminary data.</text>
</comment>
<name>A0A0R2PL40_9GAMM</name>
<gene>
    <name evidence="9" type="ORF">ABR63_01930</name>
</gene>